<evidence type="ECO:0000313" key="1">
    <source>
        <dbReference type="EMBL" id="GGH83455.1"/>
    </source>
</evidence>
<dbReference type="EMBL" id="BMFV01000018">
    <property type="protein sequence ID" value="GGH83455.1"/>
    <property type="molecule type" value="Genomic_DNA"/>
</dbReference>
<dbReference type="Proteomes" id="UP000656813">
    <property type="component" value="Unassembled WGS sequence"/>
</dbReference>
<sequence length="66" mass="7707">MSFDKSDIIEIIYMDFSGVISHRTIRVIKQKGTLLVAHCYTKKSIRTFYNDNILSWKLIKRAQIAS</sequence>
<evidence type="ECO:0008006" key="3">
    <source>
        <dbReference type="Google" id="ProtNLM"/>
    </source>
</evidence>
<proteinExistence type="predicted"/>
<dbReference type="RefSeq" id="WP_188497645.1">
    <property type="nucleotide sequence ID" value="NZ_BMFV01000018.1"/>
</dbReference>
<reference evidence="1" key="1">
    <citation type="journal article" date="2014" name="Int. J. Syst. Evol. Microbiol.">
        <title>Complete genome sequence of Corynebacterium casei LMG S-19264T (=DSM 44701T), isolated from a smear-ripened cheese.</title>
        <authorList>
            <consortium name="US DOE Joint Genome Institute (JGI-PGF)"/>
            <person name="Walter F."/>
            <person name="Albersmeier A."/>
            <person name="Kalinowski J."/>
            <person name="Ruckert C."/>
        </authorList>
    </citation>
    <scope>NUCLEOTIDE SEQUENCE</scope>
    <source>
        <strain evidence="1">CGMCC 1.12777</strain>
    </source>
</reference>
<accession>A0A8J3EN59</accession>
<keyword evidence="2" id="KW-1185">Reference proteome</keyword>
<name>A0A8J3EN59_9BACL</name>
<evidence type="ECO:0000313" key="2">
    <source>
        <dbReference type="Proteomes" id="UP000656813"/>
    </source>
</evidence>
<dbReference type="AlphaFoldDB" id="A0A8J3EN59"/>
<comment type="caution">
    <text evidence="1">The sequence shown here is derived from an EMBL/GenBank/DDBJ whole genome shotgun (WGS) entry which is preliminary data.</text>
</comment>
<reference evidence="1" key="2">
    <citation type="submission" date="2020-09" db="EMBL/GenBank/DDBJ databases">
        <authorList>
            <person name="Sun Q."/>
            <person name="Zhou Y."/>
        </authorList>
    </citation>
    <scope>NUCLEOTIDE SEQUENCE</scope>
    <source>
        <strain evidence="1">CGMCC 1.12777</strain>
    </source>
</reference>
<protein>
    <recommendedName>
        <fullName evidence="3">WYL domain-containing protein</fullName>
    </recommendedName>
</protein>
<organism evidence="1 2">
    <name type="scientific">Pullulanibacillus pueri</name>
    <dbReference type="NCBI Taxonomy" id="1437324"/>
    <lineage>
        <taxon>Bacteria</taxon>
        <taxon>Bacillati</taxon>
        <taxon>Bacillota</taxon>
        <taxon>Bacilli</taxon>
        <taxon>Bacillales</taxon>
        <taxon>Sporolactobacillaceae</taxon>
        <taxon>Pullulanibacillus</taxon>
    </lineage>
</organism>
<gene>
    <name evidence="1" type="ORF">GCM10007096_24350</name>
</gene>